<evidence type="ECO:0000256" key="2">
    <source>
        <dbReference type="PROSITE-ProRule" id="PRU00169"/>
    </source>
</evidence>
<dbReference type="Pfam" id="PF00072">
    <property type="entry name" value="Response_reg"/>
    <property type="match status" value="1"/>
</dbReference>
<evidence type="ECO:0000313" key="5">
    <source>
        <dbReference type="Proteomes" id="UP001139293"/>
    </source>
</evidence>
<gene>
    <name evidence="4" type="ORF">L2740_18815</name>
</gene>
<keyword evidence="2" id="KW-0597">Phosphoprotein</keyword>
<dbReference type="InterPro" id="IPR036457">
    <property type="entry name" value="PPM-type-like_dom_sf"/>
</dbReference>
<proteinExistence type="predicted"/>
<keyword evidence="5" id="KW-1185">Reference proteome</keyword>
<sequence length="400" mass="44842">MSKEILLVEDNKVMQLLMTNKLSSRGYQVVTALNGVEALAQLEKHPSIQLVLSDWMMPELNGIELCFHLKSPDYGRYIFFVLLSGRDDDDSIVEGINAGADDFVAKETNINELDARLKAGFRTLELHNQLVAKNIELDRAYATIHQDLDSANALIQRMLPSQTTFPGVELHYTHVPSAQIGGDMLGCMQLDEEHVAVYLFDVAGHGVASALMSFAIQQSISANSGTHSNVKRKKDTDPFYILRDPSEVLSRLNQSYLSQDNNNLYFTMVYAVLNIRNGTLSYASAGHPPMIWLQTNKQSSQFIEQDSFVAGMFDFASYKTEQVQLNHGDRLFLYSDGITEAESANKQQYSEVGLKQLVQELAHKPANAQTETIVNIVKNWCGIEQFDDDISLLTFEWKGN</sequence>
<dbReference type="RefSeq" id="WP_248951588.1">
    <property type="nucleotide sequence ID" value="NZ_JAKILB010000016.1"/>
</dbReference>
<dbReference type="EMBL" id="JAKILB010000016">
    <property type="protein sequence ID" value="MCL1140592.1"/>
    <property type="molecule type" value="Genomic_DNA"/>
</dbReference>
<dbReference type="InterPro" id="IPR052016">
    <property type="entry name" value="Bact_Sigma-Reg"/>
</dbReference>
<evidence type="ECO:0000259" key="3">
    <source>
        <dbReference type="PROSITE" id="PS50110"/>
    </source>
</evidence>
<feature type="domain" description="Response regulatory" evidence="3">
    <location>
        <begin position="4"/>
        <end position="121"/>
    </location>
</feature>
<dbReference type="InterPro" id="IPR011006">
    <property type="entry name" value="CheY-like_superfamily"/>
</dbReference>
<organism evidence="4 5">
    <name type="scientific">Shewanella pneumatophori</name>
    <dbReference type="NCBI Taxonomy" id="314092"/>
    <lineage>
        <taxon>Bacteria</taxon>
        <taxon>Pseudomonadati</taxon>
        <taxon>Pseudomonadota</taxon>
        <taxon>Gammaproteobacteria</taxon>
        <taxon>Alteromonadales</taxon>
        <taxon>Shewanellaceae</taxon>
        <taxon>Shewanella</taxon>
    </lineage>
</organism>
<dbReference type="SUPFAM" id="SSF52172">
    <property type="entry name" value="CheY-like"/>
    <property type="match status" value="1"/>
</dbReference>
<dbReference type="PANTHER" id="PTHR43156:SF2">
    <property type="entry name" value="STAGE II SPORULATION PROTEIN E"/>
    <property type="match status" value="1"/>
</dbReference>
<dbReference type="Pfam" id="PF07228">
    <property type="entry name" value="SpoIIE"/>
    <property type="match status" value="1"/>
</dbReference>
<comment type="caution">
    <text evidence="4">The sequence shown here is derived from an EMBL/GenBank/DDBJ whole genome shotgun (WGS) entry which is preliminary data.</text>
</comment>
<dbReference type="Proteomes" id="UP001139293">
    <property type="component" value="Unassembled WGS sequence"/>
</dbReference>
<dbReference type="Gene3D" id="3.60.40.10">
    <property type="entry name" value="PPM-type phosphatase domain"/>
    <property type="match status" value="1"/>
</dbReference>
<dbReference type="PANTHER" id="PTHR43156">
    <property type="entry name" value="STAGE II SPORULATION PROTEIN E-RELATED"/>
    <property type="match status" value="1"/>
</dbReference>
<evidence type="ECO:0000313" key="4">
    <source>
        <dbReference type="EMBL" id="MCL1140592.1"/>
    </source>
</evidence>
<dbReference type="GO" id="GO:0016791">
    <property type="term" value="F:phosphatase activity"/>
    <property type="evidence" value="ECO:0007669"/>
    <property type="project" value="TreeGrafter"/>
</dbReference>
<dbReference type="SMART" id="SM00448">
    <property type="entry name" value="REC"/>
    <property type="match status" value="1"/>
</dbReference>
<keyword evidence="1" id="KW-0378">Hydrolase</keyword>
<reference evidence="4" key="1">
    <citation type="submission" date="2022-01" db="EMBL/GenBank/DDBJ databases">
        <title>Whole genome-based taxonomy of the Shewanellaceae.</title>
        <authorList>
            <person name="Martin-Rodriguez A.J."/>
        </authorList>
    </citation>
    <scope>NUCLEOTIDE SEQUENCE</scope>
    <source>
        <strain evidence="4">KCTC 23973</strain>
    </source>
</reference>
<dbReference type="Gene3D" id="3.40.50.2300">
    <property type="match status" value="1"/>
</dbReference>
<dbReference type="PROSITE" id="PS50110">
    <property type="entry name" value="RESPONSE_REGULATORY"/>
    <property type="match status" value="1"/>
</dbReference>
<accession>A0A9X1ZGH3</accession>
<dbReference type="SMART" id="SM00331">
    <property type="entry name" value="PP2C_SIG"/>
    <property type="match status" value="1"/>
</dbReference>
<dbReference type="InterPro" id="IPR001789">
    <property type="entry name" value="Sig_transdc_resp-reg_receiver"/>
</dbReference>
<dbReference type="InterPro" id="IPR001932">
    <property type="entry name" value="PPM-type_phosphatase-like_dom"/>
</dbReference>
<name>A0A9X1ZGH3_9GAMM</name>
<dbReference type="GO" id="GO:0000160">
    <property type="term" value="P:phosphorelay signal transduction system"/>
    <property type="evidence" value="ECO:0007669"/>
    <property type="project" value="InterPro"/>
</dbReference>
<dbReference type="AlphaFoldDB" id="A0A9X1ZGH3"/>
<protein>
    <submittedName>
        <fullName evidence="4">SpoIIE family protein phosphatase</fullName>
    </submittedName>
</protein>
<dbReference type="SUPFAM" id="SSF81606">
    <property type="entry name" value="PP2C-like"/>
    <property type="match status" value="1"/>
</dbReference>
<evidence type="ECO:0000256" key="1">
    <source>
        <dbReference type="ARBA" id="ARBA00022801"/>
    </source>
</evidence>
<feature type="modified residue" description="4-aspartylphosphate" evidence="2">
    <location>
        <position position="54"/>
    </location>
</feature>